<keyword evidence="2" id="KW-0472">Membrane</keyword>
<keyword evidence="2" id="KW-0812">Transmembrane</keyword>
<dbReference type="RefSeq" id="WP_076148808.1">
    <property type="nucleotide sequence ID" value="NZ_LWLN01000003.1"/>
</dbReference>
<keyword evidence="4" id="KW-1185">Reference proteome</keyword>
<keyword evidence="2" id="KW-1133">Transmembrane helix</keyword>
<evidence type="ECO:0000256" key="2">
    <source>
        <dbReference type="SAM" id="Phobius"/>
    </source>
</evidence>
<name>A0A1S8AQD9_9EURY</name>
<comment type="caution">
    <text evidence="3">The sequence shown here is derived from an EMBL/GenBank/DDBJ whole genome shotgun (WGS) entry which is preliminary data.</text>
</comment>
<dbReference type="EMBL" id="LWLN01000003">
    <property type="protein sequence ID" value="OLZ39073.1"/>
    <property type="molecule type" value="Genomic_DNA"/>
</dbReference>
<proteinExistence type="predicted"/>
<evidence type="ECO:0000313" key="4">
    <source>
        <dbReference type="Proteomes" id="UP000189370"/>
    </source>
</evidence>
<gene>
    <name evidence="3" type="ORF">A6E15_19100</name>
</gene>
<feature type="transmembrane region" description="Helical" evidence="2">
    <location>
        <begin position="6"/>
        <end position="26"/>
    </location>
</feature>
<feature type="region of interest" description="Disordered" evidence="1">
    <location>
        <begin position="298"/>
        <end position="335"/>
    </location>
</feature>
<organism evidence="3 4">
    <name type="scientific">Natrinema saccharevitans</name>
    <dbReference type="NCBI Taxonomy" id="301967"/>
    <lineage>
        <taxon>Archaea</taxon>
        <taxon>Methanobacteriati</taxon>
        <taxon>Methanobacteriota</taxon>
        <taxon>Stenosarchaea group</taxon>
        <taxon>Halobacteria</taxon>
        <taxon>Halobacteriales</taxon>
        <taxon>Natrialbaceae</taxon>
        <taxon>Natrinema</taxon>
    </lineage>
</organism>
<reference evidence="4" key="1">
    <citation type="submission" date="2016-04" db="EMBL/GenBank/DDBJ databases">
        <authorList>
            <person name="Chen S.-C."/>
            <person name="Lai M.-C."/>
        </authorList>
    </citation>
    <scope>NUCLEOTIDE SEQUENCE [LARGE SCALE GENOMIC DNA]</scope>
    <source>
        <strain evidence="4">AB14</strain>
    </source>
</reference>
<dbReference type="AlphaFoldDB" id="A0A1S8AQD9"/>
<evidence type="ECO:0000313" key="3">
    <source>
        <dbReference type="EMBL" id="OLZ39073.1"/>
    </source>
</evidence>
<evidence type="ECO:0000256" key="1">
    <source>
        <dbReference type="SAM" id="MobiDB-lite"/>
    </source>
</evidence>
<feature type="transmembrane region" description="Helical" evidence="2">
    <location>
        <begin position="72"/>
        <end position="92"/>
    </location>
</feature>
<dbReference type="OrthoDB" id="194972at2157"/>
<dbReference type="Proteomes" id="UP000189370">
    <property type="component" value="Unassembled WGS sequence"/>
</dbReference>
<feature type="transmembrane region" description="Helical" evidence="2">
    <location>
        <begin position="104"/>
        <end position="122"/>
    </location>
</feature>
<sequence length="335" mass="37669">MNFDLVSAAIGAVVFLLTLFVVYKLAMAVTSLGDDEHDTESTQDRLTMEDRARHRRVGFRRRVGRQTMTMKVFLGAVGILLVYFAIAIYQVAQTGSPAEAAYAGYVQYGVAFLILVGAGVVFKAKQDSKAGEVQIMKEQTGGNSRRTVKFDLRLAHDTDNDTTLVPQLKSNPFLGLFWRPLLVADDPELRDSDHRLPDDLVFWEVPDDESAVWGDRGEDATVRAKRVRTVHNPDRAADYEIVPSERKSQSEINDLENDINELEAELRAERIQNGILSEKITDIENILTNEEYDSLHRVKQAQDALEDEKDDHQQQYDEQQPASGNGRGQPAPQHN</sequence>
<accession>A0A1S8AQD9</accession>
<protein>
    <submittedName>
        <fullName evidence="3">Uncharacterized protein</fullName>
    </submittedName>
</protein>
<dbReference type="STRING" id="301967.A6E15_19100"/>